<dbReference type="AlphaFoldDB" id="A0A2D4I1R8"/>
<accession>A0A2D4I1R8</accession>
<reference evidence="2" key="2">
    <citation type="submission" date="2017-11" db="EMBL/GenBank/DDBJ databases">
        <title>Coralsnake Venomics: Analyses of Venom Gland Transcriptomes and Proteomes of Six Brazilian Taxa.</title>
        <authorList>
            <person name="Aird S.D."/>
            <person name="Jorge da Silva N."/>
            <person name="Qiu L."/>
            <person name="Villar-Briones A."/>
            <person name="Aparecida-Saddi V."/>
            <person name="Campos-Telles M.P."/>
            <person name="Grau M."/>
            <person name="Mikheyev A.S."/>
        </authorList>
    </citation>
    <scope>NUCLEOTIDE SEQUENCE</scope>
    <source>
        <tissue evidence="2">Venom_gland</tissue>
    </source>
</reference>
<evidence type="ECO:0000256" key="1">
    <source>
        <dbReference type="SAM" id="Phobius"/>
    </source>
</evidence>
<reference evidence="2" key="1">
    <citation type="submission" date="2017-07" db="EMBL/GenBank/DDBJ databases">
        <authorList>
            <person name="Mikheyev A."/>
            <person name="Grau M."/>
        </authorList>
    </citation>
    <scope>NUCLEOTIDE SEQUENCE</scope>
    <source>
        <tissue evidence="2">Venom_gland</tissue>
    </source>
</reference>
<keyword evidence="1" id="KW-0472">Membrane</keyword>
<sequence>MPKDISLPEKNLHQTNFVATSFFFCISLKTRCICFNIQTLKMSFGLIFVLVILLFYSLHHNINLQGKVFIFVFLHSLLVRIKTGSQICSLFNSSHFWKLEIFPSYTVRWVCLLFF</sequence>
<name>A0A2D4I1R8_MICLE</name>
<proteinExistence type="predicted"/>
<feature type="transmembrane region" description="Helical" evidence="1">
    <location>
        <begin position="40"/>
        <end position="58"/>
    </location>
</feature>
<keyword evidence="1" id="KW-1133">Transmembrane helix</keyword>
<organism evidence="2">
    <name type="scientific">Micrurus lemniscatus lemniscatus</name>
    <dbReference type="NCBI Taxonomy" id="129467"/>
    <lineage>
        <taxon>Eukaryota</taxon>
        <taxon>Metazoa</taxon>
        <taxon>Chordata</taxon>
        <taxon>Craniata</taxon>
        <taxon>Vertebrata</taxon>
        <taxon>Euteleostomi</taxon>
        <taxon>Lepidosauria</taxon>
        <taxon>Squamata</taxon>
        <taxon>Bifurcata</taxon>
        <taxon>Unidentata</taxon>
        <taxon>Episquamata</taxon>
        <taxon>Toxicofera</taxon>
        <taxon>Serpentes</taxon>
        <taxon>Colubroidea</taxon>
        <taxon>Elapidae</taxon>
        <taxon>Elapinae</taxon>
        <taxon>Micrurus</taxon>
    </lineage>
</organism>
<dbReference type="EMBL" id="IACK01065063">
    <property type="protein sequence ID" value="LAA78151.1"/>
    <property type="molecule type" value="Transcribed_RNA"/>
</dbReference>
<keyword evidence="1" id="KW-0812">Transmembrane</keyword>
<feature type="transmembrane region" description="Helical" evidence="1">
    <location>
        <begin position="12"/>
        <end position="28"/>
    </location>
</feature>
<protein>
    <submittedName>
        <fullName evidence="2">Uncharacterized protein</fullName>
    </submittedName>
</protein>
<evidence type="ECO:0000313" key="2">
    <source>
        <dbReference type="EMBL" id="LAA78151.1"/>
    </source>
</evidence>
<dbReference type="EMBL" id="IACK01065062">
    <property type="protein sequence ID" value="LAA78150.1"/>
    <property type="molecule type" value="Transcribed_RNA"/>
</dbReference>